<organism evidence="1 2">
    <name type="scientific">Staurois parvus</name>
    <dbReference type="NCBI Taxonomy" id="386267"/>
    <lineage>
        <taxon>Eukaryota</taxon>
        <taxon>Metazoa</taxon>
        <taxon>Chordata</taxon>
        <taxon>Craniata</taxon>
        <taxon>Vertebrata</taxon>
        <taxon>Euteleostomi</taxon>
        <taxon>Amphibia</taxon>
        <taxon>Batrachia</taxon>
        <taxon>Anura</taxon>
        <taxon>Neobatrachia</taxon>
        <taxon>Ranoidea</taxon>
        <taxon>Ranidae</taxon>
        <taxon>Staurois</taxon>
    </lineage>
</organism>
<proteinExistence type="predicted"/>
<evidence type="ECO:0000313" key="1">
    <source>
        <dbReference type="EMBL" id="CAI9564200.1"/>
    </source>
</evidence>
<dbReference type="EMBL" id="CATNWA010012846">
    <property type="protein sequence ID" value="CAI9564200.1"/>
    <property type="molecule type" value="Genomic_DNA"/>
</dbReference>
<evidence type="ECO:0000313" key="2">
    <source>
        <dbReference type="Proteomes" id="UP001162483"/>
    </source>
</evidence>
<gene>
    <name evidence="1" type="ORF">SPARVUS_LOCUS5859715</name>
</gene>
<keyword evidence="2" id="KW-1185">Reference proteome</keyword>
<feature type="non-terminal residue" evidence="1">
    <location>
        <position position="1"/>
    </location>
</feature>
<dbReference type="Proteomes" id="UP001162483">
    <property type="component" value="Unassembled WGS sequence"/>
</dbReference>
<reference evidence="1" key="1">
    <citation type="submission" date="2023-05" db="EMBL/GenBank/DDBJ databases">
        <authorList>
            <person name="Stuckert A."/>
        </authorList>
    </citation>
    <scope>NUCLEOTIDE SEQUENCE</scope>
</reference>
<accession>A0ABN9CVI2</accession>
<sequence>VLPLVASDVNHRVPAGDSTPPLIDRWGKLRGERPVYTQHRSLPCQQGHAALYFYAQQRNTKQHVSTVKQQTAHS</sequence>
<comment type="caution">
    <text evidence="1">The sequence shown here is derived from an EMBL/GenBank/DDBJ whole genome shotgun (WGS) entry which is preliminary data.</text>
</comment>
<protein>
    <submittedName>
        <fullName evidence="1">Uncharacterized protein</fullName>
    </submittedName>
</protein>
<name>A0ABN9CVI2_9NEOB</name>